<name>L7F5Z0_STRT8</name>
<dbReference type="GO" id="GO:0003677">
    <property type="term" value="F:DNA binding"/>
    <property type="evidence" value="ECO:0007669"/>
    <property type="project" value="InterPro"/>
</dbReference>
<organism evidence="2 3">
    <name type="scientific">Streptomyces turgidiscabies (strain Car8)</name>
    <dbReference type="NCBI Taxonomy" id="698760"/>
    <lineage>
        <taxon>Bacteria</taxon>
        <taxon>Bacillati</taxon>
        <taxon>Actinomycetota</taxon>
        <taxon>Actinomycetes</taxon>
        <taxon>Kitasatosporales</taxon>
        <taxon>Streptomycetaceae</taxon>
        <taxon>Streptomyces</taxon>
    </lineage>
</organism>
<feature type="region of interest" description="Disordered" evidence="1">
    <location>
        <begin position="89"/>
        <end position="131"/>
    </location>
</feature>
<comment type="caution">
    <text evidence="2">The sequence shown here is derived from an EMBL/GenBank/DDBJ whole genome shotgun (WGS) entry which is preliminary data.</text>
</comment>
<keyword evidence="3" id="KW-1185">Reference proteome</keyword>
<dbReference type="Proteomes" id="UP000010931">
    <property type="component" value="Unassembled WGS sequence"/>
</dbReference>
<proteinExistence type="predicted"/>
<dbReference type="SUPFAM" id="SSF47413">
    <property type="entry name" value="lambda repressor-like DNA-binding domains"/>
    <property type="match status" value="1"/>
</dbReference>
<reference evidence="2 3" key="1">
    <citation type="journal article" date="2011" name="Plasmid">
        <title>Streptomyces turgidiscabies Car8 contains a modular pathogenicity island that shares virulence genes with other actinobacterial plant pathogens.</title>
        <authorList>
            <person name="Huguet-Tapia J.C."/>
            <person name="Badger J.H."/>
            <person name="Loria R."/>
            <person name="Pettis G.S."/>
        </authorList>
    </citation>
    <scope>NUCLEOTIDE SEQUENCE [LARGE SCALE GENOMIC DNA]</scope>
    <source>
        <strain evidence="2 3">Car8</strain>
    </source>
</reference>
<dbReference type="CDD" id="cd00093">
    <property type="entry name" value="HTH_XRE"/>
    <property type="match status" value="1"/>
</dbReference>
<sequence>MPQPEKTLDPGASPREWFGYQLRKHRKINNLSARQLGRLVQVSDDMILSIEHGKYPICHLHLAERFDDVLGTGDLFTEAWPMVFGAADADKKSPDADKRRPKAAEVAVPGQAGRMLESDTPSPSGSPAPVDRRAFLANSSLAAIASIDLVALVAPRDLPQPPTRIRRLDIEQILTVADEIHRLDNMRGGGGLIGVLAGHAMQWAVGRLTVPCPGQLQAPLYSAVARLGIVVGASHFDAYAHDDARVAFKVAAECAEEARDWHLRAKVYSFLARQAIWVGDPDTGLTYAEKGLVRSDRLTPRIQAMLHSARARAFGKMGDVRGTLAAVGAADDAFGRSNPDEDPSWMAYYNQAQHHGDTAHAFWDLAILVHQDPARASQRFSIAVAGHSDDYARSRAISGTKWAGLLMAKGDPCQAAAIGEVALDDAGHLTSRRTADDLAELGRFAKQHRGLPEVERLRERIAVTLQV</sequence>
<dbReference type="InterPro" id="IPR010982">
    <property type="entry name" value="Lambda_DNA-bd_dom_sf"/>
</dbReference>
<evidence type="ECO:0000313" key="2">
    <source>
        <dbReference type="EMBL" id="ELP66055.1"/>
    </source>
</evidence>
<protein>
    <submittedName>
        <fullName evidence="2">Regulatory protein</fullName>
    </submittedName>
</protein>
<dbReference type="Pfam" id="PF13560">
    <property type="entry name" value="HTH_31"/>
    <property type="match status" value="1"/>
</dbReference>
<dbReference type="AlphaFoldDB" id="L7F5Z0"/>
<accession>L7F5Z0</accession>
<dbReference type="InterPro" id="IPR001387">
    <property type="entry name" value="Cro/C1-type_HTH"/>
</dbReference>
<feature type="compositionally biased region" description="Basic and acidic residues" evidence="1">
    <location>
        <begin position="89"/>
        <end position="98"/>
    </location>
</feature>
<dbReference type="EMBL" id="AEJB01000361">
    <property type="protein sequence ID" value="ELP66055.1"/>
    <property type="molecule type" value="Genomic_DNA"/>
</dbReference>
<gene>
    <name evidence="2" type="ORF">STRTUCAR8_01647</name>
</gene>
<evidence type="ECO:0000313" key="3">
    <source>
        <dbReference type="Proteomes" id="UP000010931"/>
    </source>
</evidence>
<dbReference type="PATRIC" id="fig|698760.3.peg.5184"/>
<dbReference type="GeneID" id="97407324"/>
<dbReference type="RefSeq" id="WP_006378988.1">
    <property type="nucleotide sequence ID" value="NZ_AEJB01000361.1"/>
</dbReference>
<dbReference type="STRING" id="85558.T45_07765"/>
<evidence type="ECO:0000256" key="1">
    <source>
        <dbReference type="SAM" id="MobiDB-lite"/>
    </source>
</evidence>